<dbReference type="GO" id="GO:0071555">
    <property type="term" value="P:cell wall organization"/>
    <property type="evidence" value="ECO:0007669"/>
    <property type="project" value="UniProtKB-UniRule"/>
</dbReference>
<dbReference type="InterPro" id="IPR045380">
    <property type="entry name" value="LD_TPept_scaffold_dom"/>
</dbReference>
<keyword evidence="4 7" id="KW-0133">Cell shape</keyword>
<dbReference type="InterPro" id="IPR052905">
    <property type="entry name" value="LD-transpeptidase_YkuD-like"/>
</dbReference>
<dbReference type="InterPro" id="IPR038063">
    <property type="entry name" value="Transpep_catalytic_dom"/>
</dbReference>
<dbReference type="PROSITE" id="PS52029">
    <property type="entry name" value="LD_TPASE"/>
    <property type="match status" value="1"/>
</dbReference>
<dbReference type="InterPro" id="IPR005490">
    <property type="entry name" value="LD_TPept_cat_dom"/>
</dbReference>
<keyword evidence="8" id="KW-0732">Signal</keyword>
<evidence type="ECO:0000256" key="1">
    <source>
        <dbReference type="ARBA" id="ARBA00004752"/>
    </source>
</evidence>
<comment type="caution">
    <text evidence="10">The sequence shown here is derived from an EMBL/GenBank/DDBJ whole genome shotgun (WGS) entry which is preliminary data.</text>
</comment>
<comment type="similarity">
    <text evidence="2">Belongs to the YkuD family.</text>
</comment>
<gene>
    <name evidence="10" type="ORF">EDC46_0899</name>
</gene>
<dbReference type="SUPFAM" id="SSF141523">
    <property type="entry name" value="L,D-transpeptidase catalytic domain-like"/>
    <property type="match status" value="1"/>
</dbReference>
<organism evidence="10 11">
    <name type="scientific">Vespertiliibacter pulmonis</name>
    <dbReference type="NCBI Taxonomy" id="1443036"/>
    <lineage>
        <taxon>Bacteria</taxon>
        <taxon>Pseudomonadati</taxon>
        <taxon>Pseudomonadota</taxon>
        <taxon>Gammaproteobacteria</taxon>
        <taxon>Pasteurellales</taxon>
        <taxon>Pasteurellaceae</taxon>
        <taxon>Vespertiliibacter</taxon>
    </lineage>
</organism>
<evidence type="ECO:0000256" key="3">
    <source>
        <dbReference type="ARBA" id="ARBA00022679"/>
    </source>
</evidence>
<keyword evidence="5 7" id="KW-0573">Peptidoglycan synthesis</keyword>
<dbReference type="Pfam" id="PF03734">
    <property type="entry name" value="YkuD"/>
    <property type="match status" value="1"/>
</dbReference>
<sequence>MKKLNYISLMMLSGFALAETQTSESLQPAQSTNNAAEITTAVGQTTEIVLPQLSFEAQQARAAELAKQAEVALKLEEEKRIAAEKFVQVQGRLKQEIGNNQLLLSITTAKVYADNGFEPLWTDKAAERIFLKEYAAFAVSGVSAKSAKALQQILNTSDGLGRDILLTDSFLDYLYYNKNVAKNANQWLYNLGSYNTKAPSENDINVWVRAVKNGSIGQFIANLVPTNHIYRETVQKLFEMSSNSVVSASKKSKKSKGKNTDQGATKGVSASFNKLALNAQRLRFIPSFNNGVFVNIPSYQLYYMRDGKLLLTSRVIVGRDERRTPVMFSKLSNVVVNPPWNVPSTIKNKDLVPKIRRDISYVERHGYEIIDGRGNKVNPATINWSVYSDPSKNFPYHIRQKAGDDSALGRFKFNMPSSDAIYLHDTPNRGLFSRTERALSSGCVRVAKADELATLLLKEAGWSVQRKQNVLASKQTTSAQIRSDNPVYLYYVTTWVEGGKVHSLPDIYRYDTNMPKMQVDWAKVKNII</sequence>
<feature type="signal peptide" evidence="8">
    <location>
        <begin position="1"/>
        <end position="18"/>
    </location>
</feature>
<reference evidence="10 11" key="1">
    <citation type="submission" date="2018-11" db="EMBL/GenBank/DDBJ databases">
        <title>Genomic Encyclopedia of Type Strains, Phase IV (KMG-IV): sequencing the most valuable type-strain genomes for metagenomic binning, comparative biology and taxonomic classification.</title>
        <authorList>
            <person name="Goeker M."/>
        </authorList>
    </citation>
    <scope>NUCLEOTIDE SEQUENCE [LARGE SCALE GENOMIC DNA]</scope>
    <source>
        <strain evidence="10 11">DSM 27238</strain>
    </source>
</reference>
<keyword evidence="3" id="KW-0808">Transferase</keyword>
<accession>A0A3N4VLF1</accession>
<feature type="chain" id="PRO_5017928094" evidence="8">
    <location>
        <begin position="19"/>
        <end position="528"/>
    </location>
</feature>
<dbReference type="Pfam" id="PF20142">
    <property type="entry name" value="Scaffold"/>
    <property type="match status" value="1"/>
</dbReference>
<dbReference type="UniPathway" id="UPA00219"/>
<keyword evidence="6 7" id="KW-0961">Cell wall biogenesis/degradation</keyword>
<feature type="active site" description="Nucleophile" evidence="7">
    <location>
        <position position="443"/>
    </location>
</feature>
<dbReference type="AlphaFoldDB" id="A0A3N4VLF1"/>
<dbReference type="OrthoDB" id="9778545at2"/>
<dbReference type="Proteomes" id="UP000281691">
    <property type="component" value="Unassembled WGS sequence"/>
</dbReference>
<dbReference type="GO" id="GO:0008360">
    <property type="term" value="P:regulation of cell shape"/>
    <property type="evidence" value="ECO:0007669"/>
    <property type="project" value="UniProtKB-UniRule"/>
</dbReference>
<name>A0A3N4VLF1_9PAST</name>
<dbReference type="PANTHER" id="PTHR41533">
    <property type="entry name" value="L,D-TRANSPEPTIDASE HI_1667-RELATED"/>
    <property type="match status" value="1"/>
</dbReference>
<evidence type="ECO:0000313" key="11">
    <source>
        <dbReference type="Proteomes" id="UP000281691"/>
    </source>
</evidence>
<evidence type="ECO:0000313" key="10">
    <source>
        <dbReference type="EMBL" id="RPE83698.1"/>
    </source>
</evidence>
<dbReference type="GO" id="GO:0004180">
    <property type="term" value="F:carboxypeptidase activity"/>
    <property type="evidence" value="ECO:0007669"/>
    <property type="project" value="UniProtKB-ARBA"/>
</dbReference>
<feature type="domain" description="L,D-TPase catalytic" evidence="9">
    <location>
        <begin position="290"/>
        <end position="467"/>
    </location>
</feature>
<comment type="pathway">
    <text evidence="1 7">Cell wall biogenesis; peptidoglycan biosynthesis.</text>
</comment>
<evidence type="ECO:0000256" key="6">
    <source>
        <dbReference type="ARBA" id="ARBA00023316"/>
    </source>
</evidence>
<feature type="active site" description="Proton donor/acceptor" evidence="7">
    <location>
        <position position="424"/>
    </location>
</feature>
<dbReference type="GO" id="GO:0009252">
    <property type="term" value="P:peptidoglycan biosynthetic process"/>
    <property type="evidence" value="ECO:0007669"/>
    <property type="project" value="UniProtKB-UniPathway"/>
</dbReference>
<dbReference type="Gene3D" id="2.40.440.10">
    <property type="entry name" value="L,D-transpeptidase catalytic domain-like"/>
    <property type="match status" value="1"/>
</dbReference>
<dbReference type="PANTHER" id="PTHR41533:SF1">
    <property type="entry name" value="L,D-TRANSPEPTIDASE YCBB-RELATED"/>
    <property type="match status" value="1"/>
</dbReference>
<protein>
    <submittedName>
        <fullName evidence="10">Murein L,D-transpeptidase YcbB/YkuD</fullName>
    </submittedName>
</protein>
<evidence type="ECO:0000256" key="4">
    <source>
        <dbReference type="ARBA" id="ARBA00022960"/>
    </source>
</evidence>
<evidence type="ECO:0000256" key="7">
    <source>
        <dbReference type="PROSITE-ProRule" id="PRU01373"/>
    </source>
</evidence>
<dbReference type="CDD" id="cd16913">
    <property type="entry name" value="YkuD_like"/>
    <property type="match status" value="1"/>
</dbReference>
<evidence type="ECO:0000256" key="2">
    <source>
        <dbReference type="ARBA" id="ARBA00005992"/>
    </source>
</evidence>
<evidence type="ECO:0000259" key="9">
    <source>
        <dbReference type="PROSITE" id="PS52029"/>
    </source>
</evidence>
<keyword evidence="11" id="KW-1185">Reference proteome</keyword>
<dbReference type="EMBL" id="RKQP01000002">
    <property type="protein sequence ID" value="RPE83698.1"/>
    <property type="molecule type" value="Genomic_DNA"/>
</dbReference>
<evidence type="ECO:0000256" key="8">
    <source>
        <dbReference type="SAM" id="SignalP"/>
    </source>
</evidence>
<dbReference type="GO" id="GO:0016740">
    <property type="term" value="F:transferase activity"/>
    <property type="evidence" value="ECO:0007669"/>
    <property type="project" value="UniProtKB-KW"/>
</dbReference>
<evidence type="ECO:0000256" key="5">
    <source>
        <dbReference type="ARBA" id="ARBA00022984"/>
    </source>
</evidence>
<dbReference type="RefSeq" id="WP_124211073.1">
    <property type="nucleotide sequence ID" value="NZ_CP016615.1"/>
</dbReference>
<proteinExistence type="inferred from homology"/>